<protein>
    <submittedName>
        <fullName evidence="2">Uncharacterized protein</fullName>
    </submittedName>
</protein>
<comment type="caution">
    <text evidence="2">The sequence shown here is derived from an EMBL/GenBank/DDBJ whole genome shotgun (WGS) entry which is preliminary data.</text>
</comment>
<keyword evidence="1" id="KW-0472">Membrane</keyword>
<feature type="transmembrane region" description="Helical" evidence="1">
    <location>
        <begin position="12"/>
        <end position="32"/>
    </location>
</feature>
<gene>
    <name evidence="2" type="ORF">E6H04_07735</name>
</gene>
<name>A0A537JBN2_9BACT</name>
<proteinExistence type="predicted"/>
<reference evidence="2 3" key="1">
    <citation type="journal article" date="2019" name="Nat. Microbiol.">
        <title>Mediterranean grassland soil C-N compound turnover is dependent on rainfall and depth, and is mediated by genomically divergent microorganisms.</title>
        <authorList>
            <person name="Diamond S."/>
            <person name="Andeer P.F."/>
            <person name="Li Z."/>
            <person name="Crits-Christoph A."/>
            <person name="Burstein D."/>
            <person name="Anantharaman K."/>
            <person name="Lane K.R."/>
            <person name="Thomas B.C."/>
            <person name="Pan C."/>
            <person name="Northen T.R."/>
            <person name="Banfield J.F."/>
        </authorList>
    </citation>
    <scope>NUCLEOTIDE SEQUENCE [LARGE SCALE GENOMIC DNA]</scope>
    <source>
        <strain evidence="2">NP_7</strain>
    </source>
</reference>
<evidence type="ECO:0000313" key="3">
    <source>
        <dbReference type="Proteomes" id="UP000320048"/>
    </source>
</evidence>
<dbReference type="EMBL" id="VBAO01000191">
    <property type="protein sequence ID" value="TMI80915.1"/>
    <property type="molecule type" value="Genomic_DNA"/>
</dbReference>
<sequence>MPKSRRPKLFAWRPVMIYIAAVLVAGAGLVLWDRAYEAGQRSATSTQPEVIATNLVETIVGPGTVQSARLDRKTGTLRVVVKDIIADKGKTPAQKRDLLSREGQLAVEGTLGMVAFKQIVLQLVKDGKVLATVRGEPGKTPQTEFPPDLK</sequence>
<evidence type="ECO:0000313" key="2">
    <source>
        <dbReference type="EMBL" id="TMI80915.1"/>
    </source>
</evidence>
<keyword evidence="1" id="KW-1133">Transmembrane helix</keyword>
<dbReference type="Proteomes" id="UP000320048">
    <property type="component" value="Unassembled WGS sequence"/>
</dbReference>
<accession>A0A537JBN2</accession>
<evidence type="ECO:0000256" key="1">
    <source>
        <dbReference type="SAM" id="Phobius"/>
    </source>
</evidence>
<keyword evidence="1" id="KW-0812">Transmembrane</keyword>
<dbReference type="AlphaFoldDB" id="A0A537JBN2"/>
<organism evidence="2 3">
    <name type="scientific">Candidatus Segetimicrobium genomatis</name>
    <dbReference type="NCBI Taxonomy" id="2569760"/>
    <lineage>
        <taxon>Bacteria</taxon>
        <taxon>Bacillati</taxon>
        <taxon>Candidatus Sysuimicrobiota</taxon>
        <taxon>Candidatus Sysuimicrobiia</taxon>
        <taxon>Candidatus Sysuimicrobiales</taxon>
        <taxon>Candidatus Segetimicrobiaceae</taxon>
        <taxon>Candidatus Segetimicrobium</taxon>
    </lineage>
</organism>